<reference evidence="1 2" key="1">
    <citation type="submission" date="2016-09" db="EMBL/GenBank/DDBJ databases">
        <title>Complete genome of Desulfosporosinus sp. OL.</title>
        <authorList>
            <person name="Mardanov A."/>
            <person name="Beletsky A."/>
            <person name="Panova A."/>
            <person name="Karnachuk O."/>
            <person name="Ravin N."/>
        </authorList>
    </citation>
    <scope>NUCLEOTIDE SEQUENCE [LARGE SCALE GENOMIC DNA]</scope>
    <source>
        <strain evidence="1 2">OL</strain>
    </source>
</reference>
<gene>
    <name evidence="1" type="ORF">DSOL_2624</name>
</gene>
<evidence type="ECO:0000313" key="1">
    <source>
        <dbReference type="EMBL" id="OLN31451.1"/>
    </source>
</evidence>
<keyword evidence="2" id="KW-1185">Reference proteome</keyword>
<dbReference type="Proteomes" id="UP000186102">
    <property type="component" value="Unassembled WGS sequence"/>
</dbReference>
<organism evidence="1 2">
    <name type="scientific">Desulfosporosinus metallidurans</name>
    <dbReference type="NCBI Taxonomy" id="1888891"/>
    <lineage>
        <taxon>Bacteria</taxon>
        <taxon>Bacillati</taxon>
        <taxon>Bacillota</taxon>
        <taxon>Clostridia</taxon>
        <taxon>Eubacteriales</taxon>
        <taxon>Desulfitobacteriaceae</taxon>
        <taxon>Desulfosporosinus</taxon>
    </lineage>
</organism>
<comment type="caution">
    <text evidence="1">The sequence shown here is derived from an EMBL/GenBank/DDBJ whole genome shotgun (WGS) entry which is preliminary data.</text>
</comment>
<dbReference type="EMBL" id="MLBF01000018">
    <property type="protein sequence ID" value="OLN31451.1"/>
    <property type="molecule type" value="Genomic_DNA"/>
</dbReference>
<evidence type="ECO:0000313" key="2">
    <source>
        <dbReference type="Proteomes" id="UP000186102"/>
    </source>
</evidence>
<dbReference type="STRING" id="1888891.DSOL_2624"/>
<name>A0A1Q8QVT5_9FIRM</name>
<protein>
    <submittedName>
        <fullName evidence="1">Phenazine biosynthesis protein PhzF</fullName>
    </submittedName>
</protein>
<dbReference type="AlphaFoldDB" id="A0A1Q8QVT5"/>
<sequence length="37" mass="4199">MIFPSREGERCEAPEALVKGLGKKPIEVYKSRDYMAV</sequence>
<proteinExistence type="predicted"/>
<accession>A0A1Q8QVT5</accession>